<dbReference type="EMBL" id="BMAT01012709">
    <property type="protein sequence ID" value="GFR97702.1"/>
    <property type="molecule type" value="Genomic_DNA"/>
</dbReference>
<name>A0AAV4HHT5_9GAST</name>
<organism evidence="1 2">
    <name type="scientific">Elysia marginata</name>
    <dbReference type="NCBI Taxonomy" id="1093978"/>
    <lineage>
        <taxon>Eukaryota</taxon>
        <taxon>Metazoa</taxon>
        <taxon>Spiralia</taxon>
        <taxon>Lophotrochozoa</taxon>
        <taxon>Mollusca</taxon>
        <taxon>Gastropoda</taxon>
        <taxon>Heterobranchia</taxon>
        <taxon>Euthyneura</taxon>
        <taxon>Panpulmonata</taxon>
        <taxon>Sacoglossa</taxon>
        <taxon>Placobranchoidea</taxon>
        <taxon>Plakobranchidae</taxon>
        <taxon>Elysia</taxon>
    </lineage>
</organism>
<dbReference type="Proteomes" id="UP000762676">
    <property type="component" value="Unassembled WGS sequence"/>
</dbReference>
<protein>
    <submittedName>
        <fullName evidence="1">Transposon Ty3-I Gag-Pol polyprotein</fullName>
    </submittedName>
</protein>
<comment type="caution">
    <text evidence="1">The sequence shown here is derived from an EMBL/GenBank/DDBJ whole genome shotgun (WGS) entry which is preliminary data.</text>
</comment>
<proteinExistence type="predicted"/>
<dbReference type="AlphaFoldDB" id="A0AAV4HHT5"/>
<evidence type="ECO:0000313" key="1">
    <source>
        <dbReference type="EMBL" id="GFR97702.1"/>
    </source>
</evidence>
<keyword evidence="2" id="KW-1185">Reference proteome</keyword>
<evidence type="ECO:0000313" key="2">
    <source>
        <dbReference type="Proteomes" id="UP000762676"/>
    </source>
</evidence>
<accession>A0AAV4HHT5</accession>
<gene>
    <name evidence="1" type="ORF">ElyMa_006330900</name>
</gene>
<reference evidence="1 2" key="1">
    <citation type="journal article" date="2021" name="Elife">
        <title>Chloroplast acquisition without the gene transfer in kleptoplastic sea slugs, Plakobranchus ocellatus.</title>
        <authorList>
            <person name="Maeda T."/>
            <person name="Takahashi S."/>
            <person name="Yoshida T."/>
            <person name="Shimamura S."/>
            <person name="Takaki Y."/>
            <person name="Nagai Y."/>
            <person name="Toyoda A."/>
            <person name="Suzuki Y."/>
            <person name="Arimoto A."/>
            <person name="Ishii H."/>
            <person name="Satoh N."/>
            <person name="Nishiyama T."/>
            <person name="Hasebe M."/>
            <person name="Maruyama T."/>
            <person name="Minagawa J."/>
            <person name="Obokata J."/>
            <person name="Shigenobu S."/>
        </authorList>
    </citation>
    <scope>NUCLEOTIDE SEQUENCE [LARGE SCALE GENOMIC DNA]</scope>
</reference>
<sequence>MKEIPHALKEKVKTEIVALIRRGILDKIHELTPWVHQMVVVSKPNGKLRLCIDPQPLNKALQYKGNTSDCQLLMTSYLSFKMPKSFPSLMSKKHVGMKTWTRHRAK</sequence>
<dbReference type="InterPro" id="IPR043502">
    <property type="entry name" value="DNA/RNA_pol_sf"/>
</dbReference>
<dbReference type="SUPFAM" id="SSF56672">
    <property type="entry name" value="DNA/RNA polymerases"/>
    <property type="match status" value="1"/>
</dbReference>
<dbReference type="Gene3D" id="3.10.10.10">
    <property type="entry name" value="HIV Type 1 Reverse Transcriptase, subunit A, domain 1"/>
    <property type="match status" value="1"/>
</dbReference>